<dbReference type="Pfam" id="PF07883">
    <property type="entry name" value="Cupin_2"/>
    <property type="match status" value="1"/>
</dbReference>
<dbReference type="EMBL" id="JABRWJ010000001">
    <property type="protein sequence ID" value="NRF65620.1"/>
    <property type="molecule type" value="Genomic_DNA"/>
</dbReference>
<sequence length="119" mass="12515">MALIHAKPGQPIAIAPLGADLRQASTHALLKTQSLELIRLVLRAGEALPPHQVRGELTLLCLEGEVEVAMDGRVCLLRADELLLLSADVQHSVRAQQDSSLLLTIQLPAGTPGSASSTG</sequence>
<evidence type="ECO:0000313" key="3">
    <source>
        <dbReference type="Proteomes" id="UP000737171"/>
    </source>
</evidence>
<organism evidence="2 3">
    <name type="scientific">Pseudaquabacterium terrae</name>
    <dbReference type="NCBI Taxonomy" id="2732868"/>
    <lineage>
        <taxon>Bacteria</taxon>
        <taxon>Pseudomonadati</taxon>
        <taxon>Pseudomonadota</taxon>
        <taxon>Betaproteobacteria</taxon>
        <taxon>Burkholderiales</taxon>
        <taxon>Sphaerotilaceae</taxon>
        <taxon>Pseudaquabacterium</taxon>
    </lineage>
</organism>
<dbReference type="Gene3D" id="2.60.120.10">
    <property type="entry name" value="Jelly Rolls"/>
    <property type="match status" value="1"/>
</dbReference>
<keyword evidence="3" id="KW-1185">Reference proteome</keyword>
<protein>
    <submittedName>
        <fullName evidence="2">Cupin domain-containing protein</fullName>
    </submittedName>
</protein>
<feature type="domain" description="Cupin type-2" evidence="1">
    <location>
        <begin position="41"/>
        <end position="101"/>
    </location>
</feature>
<gene>
    <name evidence="2" type="ORF">HLB44_01350</name>
</gene>
<dbReference type="RefSeq" id="WP_173119830.1">
    <property type="nucleotide sequence ID" value="NZ_JABRWJ010000001.1"/>
</dbReference>
<dbReference type="InterPro" id="IPR013096">
    <property type="entry name" value="Cupin_2"/>
</dbReference>
<proteinExistence type="predicted"/>
<dbReference type="InterPro" id="IPR011051">
    <property type="entry name" value="RmlC_Cupin_sf"/>
</dbReference>
<reference evidence="2 3" key="1">
    <citation type="submission" date="2020-05" db="EMBL/GenBank/DDBJ databases">
        <title>Aquincola sp. isolate from soil.</title>
        <authorList>
            <person name="Han J."/>
            <person name="Kim D.-U."/>
        </authorList>
    </citation>
    <scope>NUCLEOTIDE SEQUENCE [LARGE SCALE GENOMIC DNA]</scope>
    <source>
        <strain evidence="2 3">S2</strain>
    </source>
</reference>
<evidence type="ECO:0000313" key="2">
    <source>
        <dbReference type="EMBL" id="NRF65620.1"/>
    </source>
</evidence>
<dbReference type="InterPro" id="IPR014710">
    <property type="entry name" value="RmlC-like_jellyroll"/>
</dbReference>
<name>A0ABX2ECQ0_9BURK</name>
<accession>A0ABX2ECQ0</accession>
<comment type="caution">
    <text evidence="2">The sequence shown here is derived from an EMBL/GenBank/DDBJ whole genome shotgun (WGS) entry which is preliminary data.</text>
</comment>
<evidence type="ECO:0000259" key="1">
    <source>
        <dbReference type="Pfam" id="PF07883"/>
    </source>
</evidence>
<dbReference type="SUPFAM" id="SSF51182">
    <property type="entry name" value="RmlC-like cupins"/>
    <property type="match status" value="1"/>
</dbReference>
<dbReference type="Proteomes" id="UP000737171">
    <property type="component" value="Unassembled WGS sequence"/>
</dbReference>